<dbReference type="Pfam" id="PF13585">
    <property type="entry name" value="CHU_C"/>
    <property type="match status" value="1"/>
</dbReference>
<dbReference type="Proteomes" id="UP001597138">
    <property type="component" value="Unassembled WGS sequence"/>
</dbReference>
<proteinExistence type="predicted"/>
<organism evidence="1 2">
    <name type="scientific">Flavobacterium artemisiae</name>
    <dbReference type="NCBI Taxonomy" id="2126556"/>
    <lineage>
        <taxon>Bacteria</taxon>
        <taxon>Pseudomonadati</taxon>
        <taxon>Bacteroidota</taxon>
        <taxon>Flavobacteriia</taxon>
        <taxon>Flavobacteriales</taxon>
        <taxon>Flavobacteriaceae</taxon>
        <taxon>Flavobacterium</taxon>
    </lineage>
</organism>
<keyword evidence="2" id="KW-1185">Reference proteome</keyword>
<sequence length="765" mass="83839">MMNAQNISVDPSKTPTDLVQNILINSACIDIQSINASGDPRPGQTSYGSFNASGTNFPFPSGVVLTTSPSLKAQGPYDESTSIGVKVVTWNGDQDLNKAIGINNSTQATVLEFDFIASTNMISFNYIFASNEYQKFFPCNFSDSFAFLIKEAGSTEDYKNLAIVPNTTIAVSATTVHPKINPSVIDGNTHSGCEAANENYFNGYNTDSSPINYAGQTKVMTAQTEVIPERKYHLKLVIADDETRQYNSAVFLEAGSFISKINFGEDRTIANNNPVCFGENYVLDTKLNPALFTFSWFKKDNTNNYVQIPGESGATYTVTSSGSYRVEAYRSSLNCSANGEISVEFTPEITTTDTSLLQCDDNNDGISIFNLTKVSTIVNNNSQNTTQGYYETLADAQAKTNAILNPENYVNKTSNQIVFARIQNGSGCYDTAQVTLGITTTTIPDQNPIAKCDGDDVQDGLYQFDLSNDVTPQILTGLPANLVVNYFLSGNDALTMTNQLPNIFKNTVPNSQTIYARVQNGADCYDITPIELQINTFNPPNFGEESEFLCKGKEITLSVATGFNSYTWSTSASDTSNSIPVNTPGDYSVTVTDANGCQKTKKFKVILSEPATITEAIVKDFSATDNSISIQFTGVGDYEFSIGSDFQDSPIFQNVIPGIYYANAQDKNGCGISNTFKIYVLDYPRFFSPNGDGQNDLWIIKNIDQMPDYTISIFDRYGKLIKQMNQNSSGWNGIFNSQQLPSADYWFTLLFVDGKTVKGHFSLVR</sequence>
<evidence type="ECO:0000313" key="2">
    <source>
        <dbReference type="Proteomes" id="UP001597138"/>
    </source>
</evidence>
<dbReference type="NCBIfam" id="TIGR04131">
    <property type="entry name" value="Bac_Flav_CTERM"/>
    <property type="match status" value="1"/>
</dbReference>
<dbReference type="RefSeq" id="WP_379816881.1">
    <property type="nucleotide sequence ID" value="NZ_JBHUDZ010000007.1"/>
</dbReference>
<dbReference type="InterPro" id="IPR026341">
    <property type="entry name" value="T9SS_type_B"/>
</dbReference>
<protein>
    <submittedName>
        <fullName evidence="1">Choice-of-anchor L domain-containing protein</fullName>
    </submittedName>
</protein>
<evidence type="ECO:0000313" key="1">
    <source>
        <dbReference type="EMBL" id="MFD1602683.1"/>
    </source>
</evidence>
<gene>
    <name evidence="1" type="ORF">ACFSC2_08035</name>
</gene>
<dbReference type="InterPro" id="IPR049804">
    <property type="entry name" value="Choice_anch_L"/>
</dbReference>
<dbReference type="EMBL" id="JBHUDZ010000007">
    <property type="protein sequence ID" value="MFD1602683.1"/>
    <property type="molecule type" value="Genomic_DNA"/>
</dbReference>
<accession>A0ABW4HB23</accession>
<reference evidence="2" key="1">
    <citation type="journal article" date="2019" name="Int. J. Syst. Evol. Microbiol.">
        <title>The Global Catalogue of Microorganisms (GCM) 10K type strain sequencing project: providing services to taxonomists for standard genome sequencing and annotation.</title>
        <authorList>
            <consortium name="The Broad Institute Genomics Platform"/>
            <consortium name="The Broad Institute Genome Sequencing Center for Infectious Disease"/>
            <person name="Wu L."/>
            <person name="Ma J."/>
        </authorList>
    </citation>
    <scope>NUCLEOTIDE SEQUENCE [LARGE SCALE GENOMIC DNA]</scope>
    <source>
        <strain evidence="2">CCUG 70865</strain>
    </source>
</reference>
<comment type="caution">
    <text evidence="1">The sequence shown here is derived from an EMBL/GenBank/DDBJ whole genome shotgun (WGS) entry which is preliminary data.</text>
</comment>
<dbReference type="NCBIfam" id="NF038133">
    <property type="entry name" value="choice_anch_L"/>
    <property type="match status" value="1"/>
</dbReference>
<name>A0ABW4HB23_9FLAO</name>